<dbReference type="GO" id="GO:0006897">
    <property type="term" value="P:endocytosis"/>
    <property type="evidence" value="ECO:0007669"/>
    <property type="project" value="InterPro"/>
</dbReference>
<protein>
    <submittedName>
        <fullName evidence="3">Adaptin ear-binding coat-associated protein 1</fullName>
    </submittedName>
</protein>
<reference evidence="3 4" key="1">
    <citation type="submission" date="2021-07" db="EMBL/GenBank/DDBJ databases">
        <title>Genome data of Colletotrichum spaethianum.</title>
        <authorList>
            <person name="Utami Y.D."/>
            <person name="Hiruma K."/>
        </authorList>
    </citation>
    <scope>NUCLEOTIDE SEQUENCE [LARGE SCALE GENOMIC DNA]</scope>
    <source>
        <strain evidence="3 4">MAFF 242679</strain>
    </source>
</reference>
<name>A0AA37LP16_9PEZI</name>
<evidence type="ECO:0000313" key="3">
    <source>
        <dbReference type="EMBL" id="GJC79048.1"/>
    </source>
</evidence>
<dbReference type="GO" id="GO:0030125">
    <property type="term" value="C:clathrin vesicle coat"/>
    <property type="evidence" value="ECO:0007669"/>
    <property type="project" value="TreeGrafter"/>
</dbReference>
<keyword evidence="4" id="KW-1185">Reference proteome</keyword>
<feature type="compositionally biased region" description="Basic and acidic residues" evidence="1">
    <location>
        <begin position="264"/>
        <end position="274"/>
    </location>
</feature>
<accession>A0AA37LP16</accession>
<comment type="caution">
    <text evidence="3">The sequence shown here is derived from an EMBL/GenBank/DDBJ whole genome shotgun (WGS) entry which is preliminary data.</text>
</comment>
<evidence type="ECO:0000256" key="1">
    <source>
        <dbReference type="SAM" id="MobiDB-lite"/>
    </source>
</evidence>
<evidence type="ECO:0000259" key="2">
    <source>
        <dbReference type="Pfam" id="PF07933"/>
    </source>
</evidence>
<dbReference type="InterPro" id="IPR011993">
    <property type="entry name" value="PH-like_dom_sf"/>
</dbReference>
<feature type="domain" description="NECAP PHear" evidence="2">
    <location>
        <begin position="17"/>
        <end position="211"/>
    </location>
</feature>
<dbReference type="AlphaFoldDB" id="A0AA37LP16"/>
<evidence type="ECO:0000313" key="4">
    <source>
        <dbReference type="Proteomes" id="UP001055172"/>
    </source>
</evidence>
<proteinExistence type="predicted"/>
<dbReference type="Pfam" id="PF07933">
    <property type="entry name" value="DUF1681"/>
    <property type="match status" value="1"/>
</dbReference>
<sequence>MEQTDPTTGAPLPADAIQRILFIASGAHVYNIPPLTSNKGYTAAGWTERQIFTARLRVLETAWETAAAAAPTPVGVGSAVIPVAPGAPAGLTTKENHIKVDIVLEDPSNGQLFAAAPYTSISAVEPVLDSSRFFAVRVMDGQGRKAVLGIGFEERSEAFDFGVALQEAQKSLGLLDASHAKQAAENSKRAEEEKNKDYSLKEGETITINFGGSKIGRRSRPETDANGAAASGAGLQAFSLPPPPSAPKSNNSFLPPPPSASNVREQKREKRKSAQDLGFDDGQFGGSMAGDRFGRLADAWRRIPVT</sequence>
<dbReference type="InterPro" id="IPR012466">
    <property type="entry name" value="NECAP_PHear"/>
</dbReference>
<feature type="region of interest" description="Disordered" evidence="1">
    <location>
        <begin position="234"/>
        <end position="306"/>
    </location>
</feature>
<organism evidence="3 4">
    <name type="scientific">Colletotrichum liriopes</name>
    <dbReference type="NCBI Taxonomy" id="708192"/>
    <lineage>
        <taxon>Eukaryota</taxon>
        <taxon>Fungi</taxon>
        <taxon>Dikarya</taxon>
        <taxon>Ascomycota</taxon>
        <taxon>Pezizomycotina</taxon>
        <taxon>Sordariomycetes</taxon>
        <taxon>Hypocreomycetidae</taxon>
        <taxon>Glomerellales</taxon>
        <taxon>Glomerellaceae</taxon>
        <taxon>Colletotrichum</taxon>
        <taxon>Colletotrichum spaethianum species complex</taxon>
    </lineage>
</organism>
<dbReference type="Proteomes" id="UP001055172">
    <property type="component" value="Unassembled WGS sequence"/>
</dbReference>
<dbReference type="Gene3D" id="2.30.29.30">
    <property type="entry name" value="Pleckstrin-homology domain (PH domain)/Phosphotyrosine-binding domain (PTB)"/>
    <property type="match status" value="1"/>
</dbReference>
<dbReference type="EMBL" id="BPPX01000003">
    <property type="protein sequence ID" value="GJC79048.1"/>
    <property type="molecule type" value="Genomic_DNA"/>
</dbReference>
<dbReference type="SUPFAM" id="SSF50729">
    <property type="entry name" value="PH domain-like"/>
    <property type="match status" value="1"/>
</dbReference>
<dbReference type="CDD" id="cd13228">
    <property type="entry name" value="PHear_NECAP"/>
    <property type="match status" value="1"/>
</dbReference>
<dbReference type="PANTHER" id="PTHR12847:SF9">
    <property type="entry name" value="NECAP-LIKE PROTEIN CG9132"/>
    <property type="match status" value="1"/>
</dbReference>
<feature type="compositionally biased region" description="Basic and acidic residues" evidence="1">
    <location>
        <begin position="292"/>
        <end position="306"/>
    </location>
</feature>
<gene>
    <name evidence="3" type="ORF">ColLi_01886</name>
</gene>
<dbReference type="PANTHER" id="PTHR12847">
    <property type="entry name" value="ATP-BINDING CASSETTE ABC TRANSPORTER-RELATED"/>
    <property type="match status" value="1"/>
</dbReference>